<accession>A0A0I9SAS6</accession>
<name>A0A0I9SAS6_BACFG</name>
<dbReference type="PATRIC" id="fig|817.53.peg.1522"/>
<reference evidence="1" key="1">
    <citation type="book" date="2014" name="THE 24TH EUROPEAN CONGRESS OF CLINICAL MICROBIOLOGY AND INFECTIOUS DISEASES" publisher="ECCMID 2014" city="Barcelona, Spain">
        <title>Identification of resistance genes in three multidrug-resistant Bacteroides fragilis isolates by whole genome sequencing.</title>
        <editorList>
            <person name="Unknown"/>
            <person name="A."/>
        </editorList>
        <authorList>
            <person name="Sydenham T.V."/>
            <person name="Hasman H."/>
            <person name="Wang M."/>
            <person name="Soki J."/>
            <person name="Nagy E."/>
            <person name="Justesen U.S."/>
        </authorList>
    </citation>
    <scope>NUCLEOTIDE SEQUENCE</scope>
    <source>
        <strain evidence="1">DCMOUH0018B</strain>
    </source>
</reference>
<gene>
    <name evidence="1" type="ORF">EE52_0207350</name>
</gene>
<dbReference type="EMBL" id="JMZZ02000103">
    <property type="protein sequence ID" value="KFX75263.1"/>
    <property type="molecule type" value="Genomic_DNA"/>
</dbReference>
<comment type="caution">
    <text evidence="1">The sequence shown here is derived from an EMBL/GenBank/DDBJ whole genome shotgun (WGS) entry which is preliminary data.</text>
</comment>
<reference evidence="1" key="2">
    <citation type="submission" date="2014-07" db="EMBL/GenBank/DDBJ databases">
        <title>Genetics and epidemiology of antimicrobial resistance in B. fragilis group.</title>
        <authorList>
            <person name="Sydenham T.V."/>
            <person name="Hasman H."/>
            <person name="Kemp M."/>
            <person name="Justesen U.S."/>
        </authorList>
    </citation>
    <scope>NUCLEOTIDE SEQUENCE [LARGE SCALE GENOMIC DNA]</scope>
    <source>
        <strain evidence="1">DCMOUH0018B</strain>
    </source>
</reference>
<dbReference type="AlphaFoldDB" id="A0A0I9SAS6"/>
<dbReference type="RefSeq" id="WP_044300056.1">
    <property type="nucleotide sequence ID" value="NZ_CAEUHN010000012.1"/>
</dbReference>
<evidence type="ECO:0000313" key="1">
    <source>
        <dbReference type="EMBL" id="KFX75263.1"/>
    </source>
</evidence>
<organism evidence="1">
    <name type="scientific">Bacteroides fragilis</name>
    <dbReference type="NCBI Taxonomy" id="817"/>
    <lineage>
        <taxon>Bacteria</taxon>
        <taxon>Pseudomonadati</taxon>
        <taxon>Bacteroidota</taxon>
        <taxon>Bacteroidia</taxon>
        <taxon>Bacteroidales</taxon>
        <taxon>Bacteroidaceae</taxon>
        <taxon>Bacteroides</taxon>
    </lineage>
</organism>
<protein>
    <submittedName>
        <fullName evidence="1">Uncharacterized protein</fullName>
    </submittedName>
</protein>
<sequence length="74" mass="8207">MATIGFSDEQLKVINSLRDKLSLNGIATIDAYHAIFFVTSTFTRNHAESLDNAGLYFDLTASNGYMVLDIMKQS</sequence>
<proteinExistence type="predicted"/>